<evidence type="ECO:0000256" key="5">
    <source>
        <dbReference type="ARBA" id="ARBA00022692"/>
    </source>
</evidence>
<gene>
    <name evidence="10" type="ORF">BD311DRAFT_651814</name>
</gene>
<dbReference type="Pfam" id="PF03595">
    <property type="entry name" value="SLAC1"/>
    <property type="match status" value="1"/>
</dbReference>
<dbReference type="OrthoDB" id="1099at2759"/>
<dbReference type="InterPro" id="IPR038665">
    <property type="entry name" value="Voltage-dep_anion_channel_sf"/>
</dbReference>
<keyword evidence="7 9" id="KW-0472">Membrane</keyword>
<reference evidence="10" key="1">
    <citation type="submission" date="2019-01" db="EMBL/GenBank/DDBJ databases">
        <title>Draft genome sequences of three monokaryotic isolates of the white-rot basidiomycete fungus Dichomitus squalens.</title>
        <authorList>
            <consortium name="DOE Joint Genome Institute"/>
            <person name="Lopez S.C."/>
            <person name="Andreopoulos B."/>
            <person name="Pangilinan J."/>
            <person name="Lipzen A."/>
            <person name="Riley R."/>
            <person name="Ahrendt S."/>
            <person name="Ng V."/>
            <person name="Barry K."/>
            <person name="Daum C."/>
            <person name="Grigoriev I.V."/>
            <person name="Hilden K.S."/>
            <person name="Makela M.R."/>
            <person name="de Vries R.P."/>
        </authorList>
    </citation>
    <scope>NUCLEOTIDE SEQUENCE [LARGE SCALE GENOMIC DNA]</scope>
    <source>
        <strain evidence="10">OM18370.1</strain>
    </source>
</reference>
<feature type="transmembrane region" description="Helical" evidence="9">
    <location>
        <begin position="325"/>
        <end position="345"/>
    </location>
</feature>
<evidence type="ECO:0000256" key="7">
    <source>
        <dbReference type="ARBA" id="ARBA00023136"/>
    </source>
</evidence>
<comment type="subcellular location">
    <subcellularLocation>
        <location evidence="1">Cell membrane</location>
        <topology evidence="1">Multi-pass membrane protein</topology>
    </subcellularLocation>
</comment>
<evidence type="ECO:0000256" key="2">
    <source>
        <dbReference type="ARBA" id="ARBA00008566"/>
    </source>
</evidence>
<dbReference type="AlphaFoldDB" id="A0A4Q9N414"/>
<name>A0A4Q9N414_9APHY</name>
<evidence type="ECO:0000313" key="10">
    <source>
        <dbReference type="EMBL" id="TBU33761.1"/>
    </source>
</evidence>
<protein>
    <submittedName>
        <fullName evidence="10">Voltage-dependent anion channel</fullName>
    </submittedName>
</protein>
<dbReference type="Gene3D" id="1.50.10.150">
    <property type="entry name" value="Voltage-dependent anion channel"/>
    <property type="match status" value="1"/>
</dbReference>
<evidence type="ECO:0000256" key="6">
    <source>
        <dbReference type="ARBA" id="ARBA00022989"/>
    </source>
</evidence>
<feature type="transmembrane region" description="Helical" evidence="9">
    <location>
        <begin position="205"/>
        <end position="227"/>
    </location>
</feature>
<dbReference type="InterPro" id="IPR051629">
    <property type="entry name" value="Sulfite_efflux_TDT"/>
</dbReference>
<keyword evidence="4" id="KW-1003">Cell membrane</keyword>
<organism evidence="10">
    <name type="scientific">Dichomitus squalens</name>
    <dbReference type="NCBI Taxonomy" id="114155"/>
    <lineage>
        <taxon>Eukaryota</taxon>
        <taxon>Fungi</taxon>
        <taxon>Dikarya</taxon>
        <taxon>Basidiomycota</taxon>
        <taxon>Agaricomycotina</taxon>
        <taxon>Agaricomycetes</taxon>
        <taxon>Polyporales</taxon>
        <taxon>Polyporaceae</taxon>
        <taxon>Dichomitus</taxon>
    </lineage>
</organism>
<proteinExistence type="inferred from homology"/>
<feature type="transmembrane region" description="Helical" evidence="9">
    <location>
        <begin position="28"/>
        <end position="48"/>
    </location>
</feature>
<dbReference type="Proteomes" id="UP000292957">
    <property type="component" value="Unassembled WGS sequence"/>
</dbReference>
<dbReference type="GO" id="GO:0000319">
    <property type="term" value="F:sulfite transmembrane transporter activity"/>
    <property type="evidence" value="ECO:0007669"/>
    <property type="project" value="TreeGrafter"/>
</dbReference>
<feature type="transmembrane region" description="Helical" evidence="9">
    <location>
        <begin position="100"/>
        <end position="117"/>
    </location>
</feature>
<feature type="region of interest" description="Disordered" evidence="8">
    <location>
        <begin position="401"/>
        <end position="420"/>
    </location>
</feature>
<feature type="transmembrane region" description="Helical" evidence="9">
    <location>
        <begin position="239"/>
        <end position="260"/>
    </location>
</feature>
<evidence type="ECO:0000256" key="8">
    <source>
        <dbReference type="SAM" id="MobiDB-lite"/>
    </source>
</evidence>
<feature type="transmembrane region" description="Helical" evidence="9">
    <location>
        <begin position="169"/>
        <end position="193"/>
    </location>
</feature>
<dbReference type="PANTHER" id="PTHR31686:SF1">
    <property type="entry name" value="SULFITE EFFLUX PUMP SSU1"/>
    <property type="match status" value="1"/>
</dbReference>
<evidence type="ECO:0000256" key="3">
    <source>
        <dbReference type="ARBA" id="ARBA00022448"/>
    </source>
</evidence>
<feature type="transmembrane region" description="Helical" evidence="9">
    <location>
        <begin position="357"/>
        <end position="376"/>
    </location>
</feature>
<dbReference type="EMBL" id="ML143390">
    <property type="protein sequence ID" value="TBU33761.1"/>
    <property type="molecule type" value="Genomic_DNA"/>
</dbReference>
<accession>A0A4Q9N414</accession>
<feature type="transmembrane region" description="Helical" evidence="9">
    <location>
        <begin position="54"/>
        <end position="80"/>
    </location>
</feature>
<evidence type="ECO:0000256" key="4">
    <source>
        <dbReference type="ARBA" id="ARBA00022475"/>
    </source>
</evidence>
<dbReference type="GO" id="GO:0005886">
    <property type="term" value="C:plasma membrane"/>
    <property type="evidence" value="ECO:0007669"/>
    <property type="project" value="UniProtKB-SubCell"/>
</dbReference>
<feature type="transmembrane region" description="Helical" evidence="9">
    <location>
        <begin position="280"/>
        <end position="313"/>
    </location>
</feature>
<keyword evidence="6 9" id="KW-1133">Transmembrane helix</keyword>
<dbReference type="CDD" id="cd09318">
    <property type="entry name" value="TDT_SSU1"/>
    <property type="match status" value="1"/>
</dbReference>
<keyword evidence="5 9" id="KW-0812">Transmembrane</keyword>
<feature type="compositionally biased region" description="Polar residues" evidence="8">
    <location>
        <begin position="410"/>
        <end position="420"/>
    </location>
</feature>
<dbReference type="InterPro" id="IPR004695">
    <property type="entry name" value="SLAC1/Mae1/Ssu1/TehA"/>
</dbReference>
<feature type="transmembrane region" description="Helical" evidence="9">
    <location>
        <begin position="137"/>
        <end position="157"/>
    </location>
</feature>
<keyword evidence="3" id="KW-0813">Transport</keyword>
<evidence type="ECO:0000256" key="9">
    <source>
        <dbReference type="SAM" id="Phobius"/>
    </source>
</evidence>
<evidence type="ECO:0000256" key="1">
    <source>
        <dbReference type="ARBA" id="ARBA00004651"/>
    </source>
</evidence>
<sequence length="420" mass="45834">MVRRSSKVPCTVTIRTSVNKNTLRHFTWAWHAVIMGTGVVSALLHNFPYHNDSLALKIAALAIFLLNLVLFVFVCTCTILRYIMFPEIWSLMIHHPAQSLFIGCFPMGAATLINSALNINQDWGFGGNAFLWTLWGFWWLDSAVSYLIAFGMLYIMMTRQDHSIPKMTATWLLPVVTLIVASSSGGLMAHALMPHSTTLALVTSAFSFTMVIIGLSFALMMITVYLLRLITSGTPDPSLILSAFITLGPLGQGGFSLLVNGQDLSEILPLHMGDEFPTIALAGQMVFAGCFLGAYVLFSMGVAWILVAVITILHVRAQAEMPFSMAYWGLIFPNGVFALLCVELAKVLDSPVFRAIGAAWCGVVFLLWITVFLRSIPAFIDGSMFKAPYVPDQGATGTKVTFDPEKGLGSNPNSSSTVLL</sequence>
<dbReference type="PANTHER" id="PTHR31686">
    <property type="match status" value="1"/>
</dbReference>
<comment type="similarity">
    <text evidence="2">Belongs to the tellurite-resistance/dicarboxylate transporter (TDT) family.</text>
</comment>